<name>A0ABN2WV52_9ACTN</name>
<evidence type="ECO:0000313" key="1">
    <source>
        <dbReference type="EMBL" id="GAA2098396.1"/>
    </source>
</evidence>
<dbReference type="EMBL" id="BAAAMQ010000007">
    <property type="protein sequence ID" value="GAA2098396.1"/>
    <property type="molecule type" value="Genomic_DNA"/>
</dbReference>
<comment type="caution">
    <text evidence="1">The sequence shown here is derived from an EMBL/GenBank/DDBJ whole genome shotgun (WGS) entry which is preliminary data.</text>
</comment>
<accession>A0ABN2WV52</accession>
<protein>
    <recommendedName>
        <fullName evidence="3">Tim44-like domain-containing protein</fullName>
    </recommendedName>
</protein>
<gene>
    <name evidence="1" type="ORF">GCM10009726_07260</name>
</gene>
<keyword evidence="2" id="KW-1185">Reference proteome</keyword>
<organism evidence="1 2">
    <name type="scientific">Nocardioides furvisabuli</name>
    <dbReference type="NCBI Taxonomy" id="375542"/>
    <lineage>
        <taxon>Bacteria</taxon>
        <taxon>Bacillati</taxon>
        <taxon>Actinomycetota</taxon>
        <taxon>Actinomycetes</taxon>
        <taxon>Propionibacteriales</taxon>
        <taxon>Nocardioidaceae</taxon>
        <taxon>Nocardioides</taxon>
    </lineage>
</organism>
<evidence type="ECO:0008006" key="3">
    <source>
        <dbReference type="Google" id="ProtNLM"/>
    </source>
</evidence>
<sequence>MRTFYEVRDELRTDPTVKLTKLRSVAIGGELAAQRTLFAREREQGQHQTGRTKIAELTVEGVVLDNSDPDGGRVPTVQVDVCYDVGGVDILDRNGTSVVSDDRPDTGWIRYLVSNYNFEADPSGSWRVASSQNLERPPCDRA</sequence>
<reference evidence="1 2" key="1">
    <citation type="journal article" date="2019" name="Int. J. Syst. Evol. Microbiol.">
        <title>The Global Catalogue of Microorganisms (GCM) 10K type strain sequencing project: providing services to taxonomists for standard genome sequencing and annotation.</title>
        <authorList>
            <consortium name="The Broad Institute Genomics Platform"/>
            <consortium name="The Broad Institute Genome Sequencing Center for Infectious Disease"/>
            <person name="Wu L."/>
            <person name="Ma J."/>
        </authorList>
    </citation>
    <scope>NUCLEOTIDE SEQUENCE [LARGE SCALE GENOMIC DNA]</scope>
    <source>
        <strain evidence="1 2">JCM 13813</strain>
    </source>
</reference>
<evidence type="ECO:0000313" key="2">
    <source>
        <dbReference type="Proteomes" id="UP001501161"/>
    </source>
</evidence>
<proteinExistence type="predicted"/>
<dbReference type="Proteomes" id="UP001501161">
    <property type="component" value="Unassembled WGS sequence"/>
</dbReference>